<dbReference type="AlphaFoldDB" id="A0A423TNZ2"/>
<evidence type="ECO:0000313" key="4">
    <source>
        <dbReference type="Proteomes" id="UP000283509"/>
    </source>
</evidence>
<evidence type="ECO:0000256" key="2">
    <source>
        <dbReference type="SAM" id="SignalP"/>
    </source>
</evidence>
<feature type="chain" id="PRO_5019292925" evidence="2">
    <location>
        <begin position="23"/>
        <end position="534"/>
    </location>
</feature>
<sequence>IHSSSLLSLSLPLLLSLSSTLSAPPSPVRLTLSLSSSLSLSSCFFLLFPFSPVFFPSFLFFPFLYYSFFFSLTISLYLLRLFSFFFFPFSFYSLFFSFFFSFIAFSPSPLFSPPTPLPPLFSLSLFLFFSISFLSLSPLSSLFFPLISLSFSPSSAGTVFPLSSLFLSHPSPPSPLSFFSPLISPLSSGLLTSLPLSLSSLFFLPSIFPLFFFFLLFFFLFFLSHSSFFLIRSFFSSDSHSLLCSSSPLLSSLSLSPSLPLLLFLSLSPPLFFFSSPPPLILSLSLSVWSSLSSPFSPSSLSPPPISPSRHLPHLPLLLPPSSLPNISSRPPHSFHHSLSMSPTLHGRAYLSSTSNPISFPPYVSLLLLRFTTSSALLLVATLSVPTTPPITPQVAIPIRSSRFHPAYFTQFSPLTSHRDIRYALPHARPLPSSSFTSTLCLLTLHHLPAYPHPLHSLAPGPALLLSLTPRLPLLSLSLSLSLLSLPLSLSLSLSLSSLFPLLSLFTLSFLSFIYFISLSLSLPVPSSPLRSLL</sequence>
<feature type="transmembrane region" description="Helical" evidence="1">
    <location>
        <begin position="502"/>
        <end position="525"/>
    </location>
</feature>
<proteinExistence type="predicted"/>
<name>A0A423TNZ2_PENVA</name>
<keyword evidence="1" id="KW-0812">Transmembrane</keyword>
<feature type="transmembrane region" description="Helical" evidence="1">
    <location>
        <begin position="117"/>
        <end position="136"/>
    </location>
</feature>
<keyword evidence="1" id="KW-1133">Transmembrane helix</keyword>
<dbReference type="Proteomes" id="UP000283509">
    <property type="component" value="Unassembled WGS sequence"/>
</dbReference>
<keyword evidence="1" id="KW-0472">Membrane</keyword>
<feature type="non-terminal residue" evidence="3">
    <location>
        <position position="1"/>
    </location>
</feature>
<accession>A0A423TNZ2</accession>
<gene>
    <name evidence="3" type="ORF">C7M84_003102</name>
</gene>
<keyword evidence="2" id="KW-0732">Signal</keyword>
<feature type="transmembrane region" description="Helical" evidence="1">
    <location>
        <begin position="85"/>
        <end position="105"/>
    </location>
</feature>
<comment type="caution">
    <text evidence="3">The sequence shown here is derived from an EMBL/GenBank/DDBJ whole genome shotgun (WGS) entry which is preliminary data.</text>
</comment>
<feature type="transmembrane region" description="Helical" evidence="1">
    <location>
        <begin position="210"/>
        <end position="231"/>
    </location>
</feature>
<dbReference type="EMBL" id="QCYY01001418">
    <property type="protein sequence ID" value="ROT78185.1"/>
    <property type="molecule type" value="Genomic_DNA"/>
</dbReference>
<reference evidence="3 4" key="2">
    <citation type="submission" date="2019-01" db="EMBL/GenBank/DDBJ databases">
        <title>The decoding of complex shrimp genome reveals the adaptation for benthos swimmer, frequently molting mechanism and breeding impact on genome.</title>
        <authorList>
            <person name="Sun Y."/>
            <person name="Gao Y."/>
            <person name="Yu Y."/>
        </authorList>
    </citation>
    <scope>NUCLEOTIDE SEQUENCE [LARGE SCALE GENOMIC DNA]</scope>
    <source>
        <tissue evidence="3">Muscle</tissue>
    </source>
</reference>
<protein>
    <submittedName>
        <fullName evidence="3">Uncharacterized protein</fullName>
    </submittedName>
</protein>
<organism evidence="3 4">
    <name type="scientific">Penaeus vannamei</name>
    <name type="common">Whiteleg shrimp</name>
    <name type="synonym">Litopenaeus vannamei</name>
    <dbReference type="NCBI Taxonomy" id="6689"/>
    <lineage>
        <taxon>Eukaryota</taxon>
        <taxon>Metazoa</taxon>
        <taxon>Ecdysozoa</taxon>
        <taxon>Arthropoda</taxon>
        <taxon>Crustacea</taxon>
        <taxon>Multicrustacea</taxon>
        <taxon>Malacostraca</taxon>
        <taxon>Eumalacostraca</taxon>
        <taxon>Eucarida</taxon>
        <taxon>Decapoda</taxon>
        <taxon>Dendrobranchiata</taxon>
        <taxon>Penaeoidea</taxon>
        <taxon>Penaeidae</taxon>
        <taxon>Penaeus</taxon>
    </lineage>
</organism>
<keyword evidence="4" id="KW-1185">Reference proteome</keyword>
<reference evidence="3 4" key="1">
    <citation type="submission" date="2018-04" db="EMBL/GenBank/DDBJ databases">
        <authorList>
            <person name="Zhang X."/>
            <person name="Yuan J."/>
            <person name="Li F."/>
            <person name="Xiang J."/>
        </authorList>
    </citation>
    <scope>NUCLEOTIDE SEQUENCE [LARGE SCALE GENOMIC DNA]</scope>
    <source>
        <tissue evidence="3">Muscle</tissue>
    </source>
</reference>
<evidence type="ECO:0000256" key="1">
    <source>
        <dbReference type="SAM" id="Phobius"/>
    </source>
</evidence>
<feature type="transmembrane region" description="Helical" evidence="1">
    <location>
        <begin position="58"/>
        <end position="79"/>
    </location>
</feature>
<evidence type="ECO:0000313" key="3">
    <source>
        <dbReference type="EMBL" id="ROT78185.1"/>
    </source>
</evidence>
<feature type="transmembrane region" description="Helical" evidence="1">
    <location>
        <begin position="142"/>
        <end position="167"/>
    </location>
</feature>
<feature type="signal peptide" evidence="2">
    <location>
        <begin position="1"/>
        <end position="22"/>
    </location>
</feature>